<keyword evidence="6" id="KW-0239">DNA-directed DNA polymerase</keyword>
<feature type="region of interest" description="Disordered" evidence="8">
    <location>
        <begin position="590"/>
        <end position="620"/>
    </location>
</feature>
<dbReference type="PANTHER" id="PTHR32294">
    <property type="entry name" value="DNA POLYMERASE III SUBUNIT ALPHA"/>
    <property type="match status" value="1"/>
</dbReference>
<feature type="region of interest" description="Disordered" evidence="8">
    <location>
        <begin position="1101"/>
        <end position="1122"/>
    </location>
</feature>
<feature type="domain" description="Polymerase/histidinol phosphatase N-terminal" evidence="9">
    <location>
        <begin position="7"/>
        <end position="74"/>
    </location>
</feature>
<dbReference type="InterPro" id="IPR029460">
    <property type="entry name" value="DNAPol_HHH"/>
</dbReference>
<dbReference type="EMBL" id="VTOW01000010">
    <property type="protein sequence ID" value="NKE73686.1"/>
    <property type="molecule type" value="Genomic_DNA"/>
</dbReference>
<evidence type="ECO:0000256" key="8">
    <source>
        <dbReference type="SAM" id="MobiDB-lite"/>
    </source>
</evidence>
<dbReference type="Gene3D" id="3.20.20.140">
    <property type="entry name" value="Metal-dependent hydrolases"/>
    <property type="match status" value="1"/>
</dbReference>
<protein>
    <recommendedName>
        <fullName evidence="2">DNA polymerase III subunit alpha</fullName>
        <ecNumber evidence="1">2.7.7.7</ecNumber>
    </recommendedName>
</protein>
<dbReference type="GO" id="GO:0003887">
    <property type="term" value="F:DNA-directed DNA polymerase activity"/>
    <property type="evidence" value="ECO:0007669"/>
    <property type="project" value="UniProtKB-KW"/>
</dbReference>
<evidence type="ECO:0000256" key="5">
    <source>
        <dbReference type="ARBA" id="ARBA00022705"/>
    </source>
</evidence>
<evidence type="ECO:0000256" key="2">
    <source>
        <dbReference type="ARBA" id="ARBA00019114"/>
    </source>
</evidence>
<organism evidence="10 11">
    <name type="scientific">Candidatus Manganitrophus noduliformans</name>
    <dbReference type="NCBI Taxonomy" id="2606439"/>
    <lineage>
        <taxon>Bacteria</taxon>
        <taxon>Pseudomonadati</taxon>
        <taxon>Nitrospirota</taxon>
        <taxon>Nitrospiria</taxon>
        <taxon>Candidatus Troglogloeales</taxon>
        <taxon>Candidatus Manganitrophaceae</taxon>
        <taxon>Candidatus Manganitrophus</taxon>
    </lineage>
</organism>
<dbReference type="PANTHER" id="PTHR32294:SF0">
    <property type="entry name" value="DNA POLYMERASE III SUBUNIT ALPHA"/>
    <property type="match status" value="1"/>
</dbReference>
<dbReference type="SUPFAM" id="SSF89550">
    <property type="entry name" value="PHP domain-like"/>
    <property type="match status" value="1"/>
</dbReference>
<evidence type="ECO:0000313" key="10">
    <source>
        <dbReference type="EMBL" id="NKE73686.1"/>
    </source>
</evidence>
<accession>A0A7X6IDN6</accession>
<dbReference type="RefSeq" id="WP_168063650.1">
    <property type="nucleotide sequence ID" value="NZ_VTOW01000010.1"/>
</dbReference>
<dbReference type="InterPro" id="IPR004013">
    <property type="entry name" value="PHP_dom"/>
</dbReference>
<evidence type="ECO:0000256" key="6">
    <source>
        <dbReference type="ARBA" id="ARBA00022932"/>
    </source>
</evidence>
<dbReference type="Pfam" id="PF17657">
    <property type="entry name" value="DNA_pol3_finger"/>
    <property type="match status" value="1"/>
</dbReference>
<dbReference type="InterPro" id="IPR003141">
    <property type="entry name" value="Pol/His_phosphatase_N"/>
</dbReference>
<dbReference type="NCBIfam" id="NF004226">
    <property type="entry name" value="PRK05673.1"/>
    <property type="match status" value="1"/>
</dbReference>
<dbReference type="InterPro" id="IPR016195">
    <property type="entry name" value="Pol/histidinol_Pase-like"/>
</dbReference>
<keyword evidence="4 10" id="KW-0548">Nucleotidyltransferase</keyword>
<dbReference type="Proteomes" id="UP000534783">
    <property type="component" value="Unassembled WGS sequence"/>
</dbReference>
<evidence type="ECO:0000259" key="9">
    <source>
        <dbReference type="SMART" id="SM00481"/>
    </source>
</evidence>
<dbReference type="InterPro" id="IPR011708">
    <property type="entry name" value="DNA_pol3_alpha_NTPase_dom"/>
</dbReference>
<dbReference type="InterPro" id="IPR041931">
    <property type="entry name" value="DNA_pol3_alpha_thumb_dom"/>
</dbReference>
<feature type="compositionally biased region" description="Polar residues" evidence="8">
    <location>
        <begin position="1103"/>
        <end position="1115"/>
    </location>
</feature>
<dbReference type="SMART" id="SM00481">
    <property type="entry name" value="POLIIIAc"/>
    <property type="match status" value="1"/>
</dbReference>
<dbReference type="NCBIfam" id="NF005298">
    <property type="entry name" value="PRK06826.1"/>
    <property type="match status" value="1"/>
</dbReference>
<reference evidence="10 11" key="1">
    <citation type="journal article" date="2020" name="Nature">
        <title>Bacterial chemolithoautotrophy via manganese oxidation.</title>
        <authorList>
            <person name="Yu H."/>
            <person name="Leadbetter J.R."/>
        </authorList>
    </citation>
    <scope>NUCLEOTIDE SEQUENCE [LARGE SCALE GENOMIC DNA]</scope>
    <source>
        <strain evidence="10 11">Mn-1</strain>
    </source>
</reference>
<name>A0A7X6IDN6_9BACT</name>
<keyword evidence="11" id="KW-1185">Reference proteome</keyword>
<dbReference type="NCBIfam" id="TIGR00594">
    <property type="entry name" value="polc"/>
    <property type="match status" value="1"/>
</dbReference>
<dbReference type="CDD" id="cd12113">
    <property type="entry name" value="PHP_PolIIIA_DnaE3"/>
    <property type="match status" value="1"/>
</dbReference>
<evidence type="ECO:0000256" key="3">
    <source>
        <dbReference type="ARBA" id="ARBA00022679"/>
    </source>
</evidence>
<sequence length="1216" mass="134742">MPQQSFVHLHLHTQYSLLDGANQVDPLIETAKGFGMPAVAITDHGNLFGAIEFYQKSKKAGLKPIIGCEAYLAPRSRFDKEGAGADDDYNEIGGSNPYYHLILLAANETGYKNLMKLLTIANLEGYYYKPRIDKEVLRKHSEGLIGLSACLRGEIPYLLARGYEKEAVAAAHEYQEIFGKENFFLEIQDNGLDLQKTANRQLIELSKKNNIPIVGTNDCHYLHKEDARAHDIMLCLQTGKTVNMPNRMRFETQQLYFKSPEEMIRGFQEVPTAISNTLRIAEMINLDLQFGTFHLPHYEVPAGTSREAYIAALAQQGLERRFAQMRPDRQKLRPLYEERLKRELDVINKMGYAGYFLIVWDIINYARTSNIPVGPGRGSAAGSLAAYALAITDIDPIEYGLIFERFLNPERITLPDIDMDFCMDRREEVIRYVTQKFGADHVCQIITFGTMAAKAAIRDVARVLELPYAEADKLAKLIPNVLNITLDDALLQEPRLKQAAEADPKVGEVIDLAKRLEGLARHASTHAAGVVISAEPLTDHVPLYRGSKGETVTQYAMGDIEKIGLVKFDFLGLRTLTVIDHAVRIVNERQGSGVRGQGSEKDSTAPRPPAPGPLQISQIPMDDPETYKLLGSGETTGIFQLESAGMRDLLVKMKPENFEDIVAILALYRPGPIGSGMVDDFIKRKRDPKKIQYELPQLADILKETYGVIVYQEQVMKIANVLAGFSLGDADLLRRAMGKKKPEEMAAQKAKFIDGAVKNGHSKTKAEKIFDLMEYFAGYGFNKSHSAAYALITYQTAYLKAHYANEFMSAILTSEMGNADKVVKYITECRNMGIQILPPDANESDRDFTVVPGGIRFGLAAIKNVGSAAVDVIIAARKAQGRFTSLFDFCRKIDLRKVNKRVIEGLIKCGAFDSTGAKRSALTEALERAMQEGTQQQKIKEAGQMTIFGNGAEGEASAVADPPLPDIPEWEDAHISKLEKEAVGFYITRHPLTPFIELMKKRSATPTEALAAIEEDREVRICGVVVQEKVATTKRGDRMAYLRIEDLTGSVEVIVFPDLYQTSAPLFQQDIPLLINGMLDRGDKGLKLKATLIMPLNVEASRNGETSRQDVSTGAPSEKSERISAFPARPYLIRLSAEAVSPSELTQLQGILQRYPGSVQVHLKIAIPEPSGSFSESTIAVDPKLKVDGSDRLTKELESHFGKGVVVQMTPAALPF</sequence>
<evidence type="ECO:0000256" key="4">
    <source>
        <dbReference type="ARBA" id="ARBA00022695"/>
    </source>
</evidence>
<dbReference type="Pfam" id="PF02811">
    <property type="entry name" value="PHP"/>
    <property type="match status" value="1"/>
</dbReference>
<dbReference type="Pfam" id="PF14579">
    <property type="entry name" value="HHH_6"/>
    <property type="match status" value="1"/>
</dbReference>
<gene>
    <name evidence="10" type="ORF">MNODULE_23305</name>
</gene>
<keyword evidence="5" id="KW-0235">DNA replication</keyword>
<evidence type="ECO:0000256" key="1">
    <source>
        <dbReference type="ARBA" id="ARBA00012417"/>
    </source>
</evidence>
<dbReference type="Gene3D" id="1.10.150.870">
    <property type="match status" value="1"/>
</dbReference>
<proteinExistence type="predicted"/>
<dbReference type="GO" id="GO:0006260">
    <property type="term" value="P:DNA replication"/>
    <property type="evidence" value="ECO:0007669"/>
    <property type="project" value="UniProtKB-KW"/>
</dbReference>
<dbReference type="Pfam" id="PF07733">
    <property type="entry name" value="DNA_pol3_alpha"/>
    <property type="match status" value="1"/>
</dbReference>
<comment type="catalytic activity">
    <reaction evidence="7">
        <text>DNA(n) + a 2'-deoxyribonucleoside 5'-triphosphate = DNA(n+1) + diphosphate</text>
        <dbReference type="Rhea" id="RHEA:22508"/>
        <dbReference type="Rhea" id="RHEA-COMP:17339"/>
        <dbReference type="Rhea" id="RHEA-COMP:17340"/>
        <dbReference type="ChEBI" id="CHEBI:33019"/>
        <dbReference type="ChEBI" id="CHEBI:61560"/>
        <dbReference type="ChEBI" id="CHEBI:173112"/>
        <dbReference type="EC" id="2.7.7.7"/>
    </reaction>
</comment>
<keyword evidence="3 10" id="KW-0808">Transferase</keyword>
<comment type="caution">
    <text evidence="10">The sequence shown here is derived from an EMBL/GenBank/DDBJ whole genome shotgun (WGS) entry which is preliminary data.</text>
</comment>
<dbReference type="InterPro" id="IPR004805">
    <property type="entry name" value="DnaE2/DnaE/PolC"/>
</dbReference>
<evidence type="ECO:0000313" key="11">
    <source>
        <dbReference type="Proteomes" id="UP000534783"/>
    </source>
</evidence>
<dbReference type="Gene3D" id="1.10.10.1600">
    <property type="entry name" value="Bacterial DNA polymerase III alpha subunit, thumb domain"/>
    <property type="match status" value="1"/>
</dbReference>
<dbReference type="EC" id="2.7.7.7" evidence="1"/>
<evidence type="ECO:0000256" key="7">
    <source>
        <dbReference type="ARBA" id="ARBA00049244"/>
    </source>
</evidence>
<dbReference type="InterPro" id="IPR040982">
    <property type="entry name" value="DNA_pol3_finger"/>
</dbReference>
<dbReference type="CDD" id="cd04485">
    <property type="entry name" value="DnaE_OBF"/>
    <property type="match status" value="1"/>
</dbReference>
<dbReference type="AlphaFoldDB" id="A0A7X6IDN6"/>
<dbReference type="GO" id="GO:0008408">
    <property type="term" value="F:3'-5' exonuclease activity"/>
    <property type="evidence" value="ECO:0007669"/>
    <property type="project" value="InterPro"/>
</dbReference>